<sequence length="118" mass="12999">MSTLSTKSAATLAITAPQDELAQRLEKLETRINAINVNNIARVASCRLRSAFDQLHVLHSLKTGRPIENYPTSPKEIAKLSDTLVDAMLLALEAEGTGTKEQKMERLRMQMGLTPKPV</sequence>
<evidence type="ECO:0000313" key="1">
    <source>
        <dbReference type="EMBL" id="OCK82180.1"/>
    </source>
</evidence>
<reference evidence="1 2" key="1">
    <citation type="journal article" date="2016" name="Nat. Commun.">
        <title>Ectomycorrhizal ecology is imprinted in the genome of the dominant symbiotic fungus Cenococcum geophilum.</title>
        <authorList>
            <consortium name="DOE Joint Genome Institute"/>
            <person name="Peter M."/>
            <person name="Kohler A."/>
            <person name="Ohm R.A."/>
            <person name="Kuo A."/>
            <person name="Krutzmann J."/>
            <person name="Morin E."/>
            <person name="Arend M."/>
            <person name="Barry K.W."/>
            <person name="Binder M."/>
            <person name="Choi C."/>
            <person name="Clum A."/>
            <person name="Copeland A."/>
            <person name="Grisel N."/>
            <person name="Haridas S."/>
            <person name="Kipfer T."/>
            <person name="LaButti K."/>
            <person name="Lindquist E."/>
            <person name="Lipzen A."/>
            <person name="Maire R."/>
            <person name="Meier B."/>
            <person name="Mihaltcheva S."/>
            <person name="Molinier V."/>
            <person name="Murat C."/>
            <person name="Poggeler S."/>
            <person name="Quandt C.A."/>
            <person name="Sperisen C."/>
            <person name="Tritt A."/>
            <person name="Tisserant E."/>
            <person name="Crous P.W."/>
            <person name="Henrissat B."/>
            <person name="Nehls U."/>
            <person name="Egli S."/>
            <person name="Spatafora J.W."/>
            <person name="Grigoriev I.V."/>
            <person name="Martin F.M."/>
        </authorList>
    </citation>
    <scope>NUCLEOTIDE SEQUENCE [LARGE SCALE GENOMIC DNA]</scope>
    <source>
        <strain evidence="1 2">CBS 459.81</strain>
    </source>
</reference>
<dbReference type="OrthoDB" id="5413892at2759"/>
<evidence type="ECO:0000313" key="2">
    <source>
        <dbReference type="Proteomes" id="UP000250266"/>
    </source>
</evidence>
<gene>
    <name evidence="1" type="ORF">K432DRAFT_403132</name>
</gene>
<dbReference type="Proteomes" id="UP000250266">
    <property type="component" value="Unassembled WGS sequence"/>
</dbReference>
<proteinExistence type="predicted"/>
<protein>
    <submittedName>
        <fullName evidence="1">Uncharacterized protein</fullName>
    </submittedName>
</protein>
<accession>A0A8E2EDS3</accession>
<keyword evidence="2" id="KW-1185">Reference proteome</keyword>
<dbReference type="EMBL" id="KV744896">
    <property type="protein sequence ID" value="OCK82180.1"/>
    <property type="molecule type" value="Genomic_DNA"/>
</dbReference>
<name>A0A8E2EDS3_9PEZI</name>
<organism evidence="1 2">
    <name type="scientific">Lepidopterella palustris CBS 459.81</name>
    <dbReference type="NCBI Taxonomy" id="1314670"/>
    <lineage>
        <taxon>Eukaryota</taxon>
        <taxon>Fungi</taxon>
        <taxon>Dikarya</taxon>
        <taxon>Ascomycota</taxon>
        <taxon>Pezizomycotina</taxon>
        <taxon>Dothideomycetes</taxon>
        <taxon>Pleosporomycetidae</taxon>
        <taxon>Mytilinidiales</taxon>
        <taxon>Argynnaceae</taxon>
        <taxon>Lepidopterella</taxon>
    </lineage>
</organism>
<dbReference type="AlphaFoldDB" id="A0A8E2EDS3"/>